<accession>A0A5B8Y7P0</accession>
<evidence type="ECO:0000313" key="3">
    <source>
        <dbReference type="EMBL" id="QDG52598.1"/>
    </source>
</evidence>
<dbReference type="InterPro" id="IPR035986">
    <property type="entry name" value="PKD_dom_sf"/>
</dbReference>
<dbReference type="InterPro" id="IPR013783">
    <property type="entry name" value="Ig-like_fold"/>
</dbReference>
<dbReference type="PROSITE" id="PS51257">
    <property type="entry name" value="PROKAR_LIPOPROTEIN"/>
    <property type="match status" value="1"/>
</dbReference>
<dbReference type="PROSITE" id="PS50194">
    <property type="entry name" value="FILAMIN_REPEAT"/>
    <property type="match status" value="1"/>
</dbReference>
<feature type="domain" description="LTD" evidence="2">
    <location>
        <begin position="297"/>
        <end position="475"/>
    </location>
</feature>
<dbReference type="GO" id="GO:0016020">
    <property type="term" value="C:membrane"/>
    <property type="evidence" value="ECO:0007669"/>
    <property type="project" value="TreeGrafter"/>
</dbReference>
<dbReference type="Proteomes" id="UP000315995">
    <property type="component" value="Chromosome"/>
</dbReference>
<dbReference type="AlphaFoldDB" id="A0A4Y6PWA7"/>
<feature type="chain" id="PRO_5030106558" description="LTD domain-containing protein" evidence="1">
    <location>
        <begin position="19"/>
        <end position="480"/>
    </location>
</feature>
<evidence type="ECO:0000313" key="4">
    <source>
        <dbReference type="Proteomes" id="UP000315995"/>
    </source>
</evidence>
<dbReference type="Pfam" id="PF22352">
    <property type="entry name" value="K319L-like_PKD"/>
    <property type="match status" value="2"/>
</dbReference>
<evidence type="ECO:0000259" key="2">
    <source>
        <dbReference type="PROSITE" id="PS51841"/>
    </source>
</evidence>
<dbReference type="PROSITE" id="PS51841">
    <property type="entry name" value="LTD"/>
    <property type="match status" value="1"/>
</dbReference>
<dbReference type="SMART" id="SM00089">
    <property type="entry name" value="PKD"/>
    <property type="match status" value="3"/>
</dbReference>
<feature type="signal peptide" evidence="1">
    <location>
        <begin position="1"/>
        <end position="18"/>
    </location>
</feature>
<dbReference type="SUPFAM" id="SSF49299">
    <property type="entry name" value="PKD domain"/>
    <property type="match status" value="3"/>
</dbReference>
<reference evidence="3 4" key="1">
    <citation type="submission" date="2019-06" db="EMBL/GenBank/DDBJ databases">
        <title>Persicimonas caeni gen. nov., sp. nov., a predatory bacterium isolated from solar saltern.</title>
        <authorList>
            <person name="Wang S."/>
        </authorList>
    </citation>
    <scope>NUCLEOTIDE SEQUENCE [LARGE SCALE GENOMIC DNA]</scope>
    <source>
        <strain evidence="3 4">YN101</strain>
    </source>
</reference>
<evidence type="ECO:0000256" key="1">
    <source>
        <dbReference type="SAM" id="SignalP"/>
    </source>
</evidence>
<dbReference type="InterPro" id="IPR029865">
    <property type="entry name" value="KIAA0319-like"/>
</dbReference>
<dbReference type="Pfam" id="PF18911">
    <property type="entry name" value="PKD_4"/>
    <property type="match status" value="1"/>
</dbReference>
<proteinExistence type="predicted"/>
<dbReference type="RefSeq" id="WP_141199065.1">
    <property type="nucleotide sequence ID" value="NZ_CP041186.1"/>
</dbReference>
<dbReference type="InterPro" id="IPR001322">
    <property type="entry name" value="Lamin_tail_dom"/>
</dbReference>
<keyword evidence="1" id="KW-0732">Signal</keyword>
<dbReference type="SUPFAM" id="SSF74853">
    <property type="entry name" value="Lamin A/C globular tail domain"/>
    <property type="match status" value="1"/>
</dbReference>
<protein>
    <recommendedName>
        <fullName evidence="2">LTD domain-containing protein</fullName>
    </recommendedName>
</protein>
<gene>
    <name evidence="3" type="ORF">FIV42_18200</name>
</gene>
<dbReference type="EMBL" id="CP041186">
    <property type="protein sequence ID" value="QDG52598.1"/>
    <property type="molecule type" value="Genomic_DNA"/>
</dbReference>
<dbReference type="InterPro" id="IPR017868">
    <property type="entry name" value="Filamin/ABP280_repeat-like"/>
</dbReference>
<dbReference type="InterPro" id="IPR000601">
    <property type="entry name" value="PKD_dom"/>
</dbReference>
<accession>A0A4Y6PWA7</accession>
<dbReference type="PANTHER" id="PTHR46182:SF2">
    <property type="entry name" value="FI19480P1"/>
    <property type="match status" value="1"/>
</dbReference>
<dbReference type="Gene3D" id="2.60.40.10">
    <property type="entry name" value="Immunoglobulins"/>
    <property type="match status" value="3"/>
</dbReference>
<dbReference type="InterPro" id="IPR022409">
    <property type="entry name" value="PKD/Chitinase_dom"/>
</dbReference>
<keyword evidence="4" id="KW-1185">Reference proteome</keyword>
<dbReference type="OrthoDB" id="5388941at2"/>
<name>A0A4Y6PWA7_PERCE</name>
<dbReference type="PANTHER" id="PTHR46182">
    <property type="entry name" value="FI19480P1"/>
    <property type="match status" value="1"/>
</dbReference>
<dbReference type="InterPro" id="IPR036415">
    <property type="entry name" value="Lamin_tail_dom_sf"/>
</dbReference>
<dbReference type="GO" id="GO:0031410">
    <property type="term" value="C:cytoplasmic vesicle"/>
    <property type="evidence" value="ECO:0007669"/>
    <property type="project" value="TreeGrafter"/>
</dbReference>
<sequence length="480" mass="49608">MTKVVPILLAVTLLTACGADRNQAPTASLSAGASEVALGDEITLDGTASTDPDGDPLLFRWSVDAPQGSAVDLSGERAQTVSFTPDILGTYTVRLSVDDGEFESQPVAVTVEATGSGAPVADAGDDQSVEVGAEVTLDGTGSSDPNGDALTYTWSIKQPPPGSSASLDDPSAAQPTFTADVAGDYIIALVVSDGELESQEDTVTISAGSGNLPPQADAGEDQTADVGREVVLEGGGTDPDSSELTYFWSFVSRPTGSNAAISGAVTDTARFTPDVEGTYEIELKVSDEESSDTDTVVVTAETSVSTTCLLISEYIEGSSDNKAVELYNCDNAPIDLSGFGLCVVSNANTTCTNYDIALDGELAAGDVLTLCNTGLDSAVYDPANCDVVDGSVNFNGNDRIVVYEDVDDSGDFGTGDIPADTFGEITNVPSSATTWSDTTLRRCDFERLDGASGFDFTQYFVEAATDDFSDFGQAPTEGCP</sequence>
<organism evidence="3 4">
    <name type="scientific">Persicimonas caeni</name>
    <dbReference type="NCBI Taxonomy" id="2292766"/>
    <lineage>
        <taxon>Bacteria</taxon>
        <taxon>Deltaproteobacteria</taxon>
        <taxon>Bradymonadales</taxon>
        <taxon>Bradymonadaceae</taxon>
        <taxon>Persicimonas</taxon>
    </lineage>
</organism>